<dbReference type="PANTHER" id="PTHR43479:SF7">
    <property type="entry name" value="TETR-FAMILY TRANSCRIPTIONAL REGULATOR"/>
    <property type="match status" value="1"/>
</dbReference>
<dbReference type="EMBL" id="FIIF01000002">
    <property type="protein sequence ID" value="CYV47372.1"/>
    <property type="molecule type" value="Genomic_DNA"/>
</dbReference>
<dbReference type="InterPro" id="IPR050624">
    <property type="entry name" value="HTH-type_Tx_Regulator"/>
</dbReference>
<dbReference type="Proteomes" id="UP000074825">
    <property type="component" value="Unassembled WGS sequence"/>
</dbReference>
<evidence type="ECO:0000313" key="3">
    <source>
        <dbReference type="Proteomes" id="UP000074825"/>
    </source>
</evidence>
<sequence length="189" mass="21852">MNQDLRYIKTEHNLRSAMLQLLKEKEFQKIAVTDICKLANCSRNAFYQHYEGKENLYQAIVTDIVIAIEESCRPVVESLAELNFGAEKLYLSNILTAVEDNRRVITQLLKLPQEDFSNRLQTMMISALTQNFGNWEKQCRLDYIHYFAGGITSFISYWLTQTSYDLDQAVEALVAVTLGHGKATEKREW</sequence>
<name>A0A123TN52_STRSU</name>
<proteinExistence type="predicted"/>
<dbReference type="InterPro" id="IPR009057">
    <property type="entry name" value="Homeodomain-like_sf"/>
</dbReference>
<reference evidence="2 3" key="1">
    <citation type="submission" date="2016-02" db="EMBL/GenBank/DDBJ databases">
        <authorList>
            <consortium name="Pathogen Informatics"/>
        </authorList>
    </citation>
    <scope>NUCLEOTIDE SEQUENCE [LARGE SCALE GENOMIC DNA]</scope>
    <source>
        <strain evidence="2 3">LSS82</strain>
    </source>
</reference>
<dbReference type="Gene3D" id="1.10.357.10">
    <property type="entry name" value="Tetracycline Repressor, domain 2"/>
    <property type="match status" value="1"/>
</dbReference>
<dbReference type="AlphaFoldDB" id="A0A123TN52"/>
<organism evidence="2 3">
    <name type="scientific">Streptococcus suis</name>
    <dbReference type="NCBI Taxonomy" id="1307"/>
    <lineage>
        <taxon>Bacteria</taxon>
        <taxon>Bacillati</taxon>
        <taxon>Bacillota</taxon>
        <taxon>Bacilli</taxon>
        <taxon>Lactobacillales</taxon>
        <taxon>Streptococcaceae</taxon>
        <taxon>Streptococcus</taxon>
    </lineage>
</organism>
<dbReference type="SUPFAM" id="SSF46689">
    <property type="entry name" value="Homeodomain-like"/>
    <property type="match status" value="1"/>
</dbReference>
<gene>
    <name evidence="2" type="ORF">ERS132444_00373</name>
</gene>
<keyword evidence="1" id="KW-0238">DNA-binding</keyword>
<evidence type="ECO:0000256" key="1">
    <source>
        <dbReference type="ARBA" id="ARBA00023125"/>
    </source>
</evidence>
<dbReference type="Pfam" id="PF00440">
    <property type="entry name" value="TetR_N"/>
    <property type="match status" value="1"/>
</dbReference>
<dbReference type="PROSITE" id="PS50977">
    <property type="entry name" value="HTH_TETR_2"/>
    <property type="match status" value="1"/>
</dbReference>
<dbReference type="PANTHER" id="PTHR43479">
    <property type="entry name" value="ACREF/ENVCD OPERON REPRESSOR-RELATED"/>
    <property type="match status" value="1"/>
</dbReference>
<protein>
    <submittedName>
        <fullName evidence="2">Transcriptional regulator</fullName>
    </submittedName>
</protein>
<dbReference type="RefSeq" id="WP_015646448.1">
    <property type="nucleotide sequence ID" value="NZ_CEDN01000023.1"/>
</dbReference>
<dbReference type="GO" id="GO:0003677">
    <property type="term" value="F:DNA binding"/>
    <property type="evidence" value="ECO:0007669"/>
    <property type="project" value="UniProtKB-UniRule"/>
</dbReference>
<evidence type="ECO:0000313" key="2">
    <source>
        <dbReference type="EMBL" id="CYV47372.1"/>
    </source>
</evidence>
<dbReference type="InterPro" id="IPR001647">
    <property type="entry name" value="HTH_TetR"/>
</dbReference>
<accession>A0A123TN52</accession>